<evidence type="ECO:0000313" key="6">
    <source>
        <dbReference type="EMBL" id="MCC2189499.1"/>
    </source>
</evidence>
<feature type="domain" description="Glycoside hydrolase family 2 immunoglobulin-like beta-sandwich" evidence="3">
    <location>
        <begin position="206"/>
        <end position="298"/>
    </location>
</feature>
<dbReference type="SUPFAM" id="SSF49303">
    <property type="entry name" value="beta-Galactosidase/glucuronidase domain"/>
    <property type="match status" value="1"/>
</dbReference>
<name>A0AAE3DSC4_9FIRM</name>
<dbReference type="InterPro" id="IPR006102">
    <property type="entry name" value="Ig-like_GH2"/>
</dbReference>
<dbReference type="RefSeq" id="WP_227614839.1">
    <property type="nucleotide sequence ID" value="NZ_JAJEPR010000008.1"/>
</dbReference>
<dbReference type="InterPro" id="IPR036156">
    <property type="entry name" value="Beta-gal/glucu_dom_sf"/>
</dbReference>
<dbReference type="Pfam" id="PF00703">
    <property type="entry name" value="Glyco_hydro_2"/>
    <property type="match status" value="1"/>
</dbReference>
<feature type="domain" description="Glycoside hydrolase family 2 catalytic" evidence="4">
    <location>
        <begin position="310"/>
        <end position="586"/>
    </location>
</feature>
<dbReference type="SUPFAM" id="SSF51445">
    <property type="entry name" value="(Trans)glycosidases"/>
    <property type="match status" value="1"/>
</dbReference>
<comment type="similarity">
    <text evidence="1">Belongs to the glycosyl hydrolase 2 family.</text>
</comment>
<dbReference type="PANTHER" id="PTHR42732">
    <property type="entry name" value="BETA-GALACTOSIDASE"/>
    <property type="match status" value="1"/>
</dbReference>
<evidence type="ECO:0000256" key="1">
    <source>
        <dbReference type="ARBA" id="ARBA00007401"/>
    </source>
</evidence>
<keyword evidence="2 6" id="KW-0378">Hydrolase</keyword>
<proteinExistence type="inferred from homology"/>
<dbReference type="GO" id="GO:0005975">
    <property type="term" value="P:carbohydrate metabolic process"/>
    <property type="evidence" value="ECO:0007669"/>
    <property type="project" value="InterPro"/>
</dbReference>
<dbReference type="EMBL" id="JAJEPR010000008">
    <property type="protein sequence ID" value="MCC2189499.1"/>
    <property type="molecule type" value="Genomic_DNA"/>
</dbReference>
<evidence type="ECO:0000313" key="7">
    <source>
        <dbReference type="Proteomes" id="UP001197875"/>
    </source>
</evidence>
<reference evidence="6 7" key="1">
    <citation type="submission" date="2021-10" db="EMBL/GenBank/DDBJ databases">
        <title>Anaerobic single-cell dispensing facilitates the cultivation of human gut bacteria.</title>
        <authorList>
            <person name="Afrizal A."/>
        </authorList>
    </citation>
    <scope>NUCLEOTIDE SEQUENCE [LARGE SCALE GENOMIC DNA]</scope>
    <source>
        <strain evidence="6 7">CLA-AA-H277</strain>
    </source>
</reference>
<dbReference type="GO" id="GO:0004553">
    <property type="term" value="F:hydrolase activity, hydrolyzing O-glycosyl compounds"/>
    <property type="evidence" value="ECO:0007669"/>
    <property type="project" value="InterPro"/>
</dbReference>
<gene>
    <name evidence="6" type="ORF">LKD71_06735</name>
</gene>
<evidence type="ECO:0000259" key="3">
    <source>
        <dbReference type="Pfam" id="PF00703"/>
    </source>
</evidence>
<dbReference type="Proteomes" id="UP001197875">
    <property type="component" value="Unassembled WGS sequence"/>
</dbReference>
<dbReference type="InterPro" id="IPR017853">
    <property type="entry name" value="GH"/>
</dbReference>
<dbReference type="Gene3D" id="2.60.120.260">
    <property type="entry name" value="Galactose-binding domain-like"/>
    <property type="match status" value="1"/>
</dbReference>
<comment type="caution">
    <text evidence="6">The sequence shown here is derived from an EMBL/GenBank/DDBJ whole genome shotgun (WGS) entry which is preliminary data.</text>
</comment>
<dbReference type="Gene3D" id="3.20.20.80">
    <property type="entry name" value="Glycosidases"/>
    <property type="match status" value="1"/>
</dbReference>
<evidence type="ECO:0000259" key="4">
    <source>
        <dbReference type="Pfam" id="PF02836"/>
    </source>
</evidence>
<keyword evidence="7" id="KW-1185">Reference proteome</keyword>
<dbReference type="InterPro" id="IPR054593">
    <property type="entry name" value="Beta-mannosidase-like_N2"/>
</dbReference>
<dbReference type="InterPro" id="IPR006103">
    <property type="entry name" value="Glyco_hydro_2_cat"/>
</dbReference>
<dbReference type="Pfam" id="PF02836">
    <property type="entry name" value="Glyco_hydro_2_C"/>
    <property type="match status" value="1"/>
</dbReference>
<protein>
    <submittedName>
        <fullName evidence="6">Glycoside hydrolase family 2</fullName>
    </submittedName>
</protein>
<evidence type="ECO:0000256" key="2">
    <source>
        <dbReference type="ARBA" id="ARBA00022801"/>
    </source>
</evidence>
<evidence type="ECO:0000259" key="5">
    <source>
        <dbReference type="Pfam" id="PF22666"/>
    </source>
</evidence>
<accession>A0AAE3DSC4</accession>
<organism evidence="6 7">
    <name type="scientific">Fusicatenibacter faecihominis</name>
    <dbReference type="NCBI Taxonomy" id="2881276"/>
    <lineage>
        <taxon>Bacteria</taxon>
        <taxon>Bacillati</taxon>
        <taxon>Bacillota</taxon>
        <taxon>Clostridia</taxon>
        <taxon>Lachnospirales</taxon>
        <taxon>Lachnospiraceae</taxon>
        <taxon>Fusicatenibacter</taxon>
    </lineage>
</organism>
<dbReference type="InterPro" id="IPR051913">
    <property type="entry name" value="GH2_Domain-Containing"/>
</dbReference>
<dbReference type="InterPro" id="IPR008979">
    <property type="entry name" value="Galactose-bd-like_sf"/>
</dbReference>
<sequence length="594" mass="69897">MRLFDAVSALKPQKHEKTTVSRMTTIWSQQIDPGSVLPEYPRPQFRRENWICLNGPWDYTFTKKSKRPERPDGQILVPFSPECLRSGVSRQLRPGEYLWYFRFVYLNAVPENQRLLLHFGAVDQRCSVWWNGHLLGKNENGYLSFSFDVTDYLQEGNNTLWVRVQDDSDSGSQSRGKQSFKPHGMFYTAQSGIWQTVWMEWVPENRIESLKITPLYDESSVRLEITLTQPQNMEIRMLWNRDSYCHYVEKEDFPTGQSKFVRDIPLPDFRPWSPEDPFLYEVQIITETDTVHSYFAMRKFSLGLDEKQQPKLFLNNQPYFFNGVLDQGYWPESLYTAPSDEAMIFDIRSMKDLGFNMIRKHVKVEPLRWYYHCDRLGMVVWQDMVNGGGKPFLPLVCYLPNLFPPVTTRIRDNLYWFFSRTSKKTRRKWEQEAMNLIDHLYNVPCIGLWVLFNEGWGQFDSLRLTEKIHLADPGRLVDHASGWFDQGGGDVKSVHNYFRPLRVRTEQRPFILSEYGGYSCPVDGHLYSTKFFGYHTYKDTAEFTAAWQALQKKIQELQDKGLAGAVYTQLSDVEEETNGLYTYDRKVCKVERKL</sequence>
<dbReference type="Pfam" id="PF22666">
    <property type="entry name" value="Glyco_hydro_2_N2"/>
    <property type="match status" value="1"/>
</dbReference>
<dbReference type="AlphaFoldDB" id="A0AAE3DSC4"/>
<dbReference type="PANTHER" id="PTHR42732:SF2">
    <property type="entry name" value="BETA-MANNOSIDASE"/>
    <property type="match status" value="1"/>
</dbReference>
<dbReference type="SUPFAM" id="SSF49785">
    <property type="entry name" value="Galactose-binding domain-like"/>
    <property type="match status" value="1"/>
</dbReference>
<feature type="domain" description="Beta-mannosidase-like galactose-binding" evidence="5">
    <location>
        <begin position="104"/>
        <end position="181"/>
    </location>
</feature>